<accession>A0AAV4K5X9</accession>
<reference evidence="5" key="1">
    <citation type="journal article" date="2014" name="Int. J. Syst. Evol. Microbiol.">
        <title>Complete genome of a new Firmicutes species belonging to the dominant human colonic microbiota ('Ruminococcus bicirculans') reveals two chromosomes and a selective capacity to utilize plant glucans.</title>
        <authorList>
            <consortium name="NISC Comparative Sequencing Program"/>
            <person name="Wegmann U."/>
            <person name="Louis P."/>
            <person name="Goesmann A."/>
            <person name="Henrissat B."/>
            <person name="Duncan S.H."/>
            <person name="Flint H.J."/>
        </authorList>
    </citation>
    <scope>NUCLEOTIDE SEQUENCE</scope>
    <source>
        <strain evidence="5">CGMCC 1.8884</strain>
    </source>
</reference>
<reference evidence="4" key="2">
    <citation type="journal article" date="2014" name="Int. J. Syst. Evol. Microbiol.">
        <title>Complete genome sequence of Corynebacterium casei LMG S-19264T (=DSM 44701T), isolated from a smear-ripened cheese.</title>
        <authorList>
            <consortium name="US DOE Joint Genome Institute (JGI-PGF)"/>
            <person name="Walter F."/>
            <person name="Albersmeier A."/>
            <person name="Kalinowski J."/>
            <person name="Ruckert C."/>
        </authorList>
    </citation>
    <scope>NUCLEOTIDE SEQUENCE</scope>
    <source>
        <strain evidence="4">CGMCC 1.8885</strain>
    </source>
</reference>
<evidence type="ECO:0000256" key="1">
    <source>
        <dbReference type="ARBA" id="ARBA00022729"/>
    </source>
</evidence>
<dbReference type="PANTHER" id="PTHR47635:SF2">
    <property type="entry name" value="LAMG-LIKE JELLYROLL FOLD DOMAIN-CONTAINING PROTEIN"/>
    <property type="match status" value="1"/>
</dbReference>
<reference evidence="4" key="4">
    <citation type="submission" date="2023-08" db="EMBL/GenBank/DDBJ databases">
        <authorList>
            <person name="Sun Q."/>
            <person name="Zhou Y."/>
        </authorList>
    </citation>
    <scope>NUCLEOTIDE SEQUENCE</scope>
    <source>
        <strain evidence="5">CGMCC 1.8884</strain>
        <strain evidence="4">CGMCC 1.8885</strain>
    </source>
</reference>
<dbReference type="EMBL" id="BMMA01000003">
    <property type="protein sequence ID" value="GGI74163.1"/>
    <property type="molecule type" value="Genomic_DNA"/>
</dbReference>
<protein>
    <recommendedName>
        <fullName evidence="3">LamG-like jellyroll fold domain-containing protein</fullName>
    </recommendedName>
</protein>
<dbReference type="Gene3D" id="2.60.120.200">
    <property type="match status" value="1"/>
</dbReference>
<name>A0AAV4K5X9_9DEIO</name>
<dbReference type="PANTHER" id="PTHR47635">
    <property type="entry name" value="CUB DOMAIN-CONTAINING PROTEIN"/>
    <property type="match status" value="1"/>
</dbReference>
<sequence>MLALLVTASLGMVAAQQTQPAVSFLPLSPQAGEAVTVKVVVPAATTLAKLGNLEVSQIGSSKQVFKPVSLKDGVATYTVNLAKDGTYRMTLAGQPVQIIKVGVPKDRLQSPILHLNFDGKNPLADLSGYGNDGKVIGKVQYPTGKVGKGLSFDSEASYIEFPRSAVLETPTPNMTMSVWVKPGEQRGYADFFTKGDWNVLKTDAKNGSISFFTGGWRRGETELAQPKDWEGNWHHLVGVVEGQEARLYLDGKLVQESEVEGELKYTSFPWNLGRNAEEPKGRGFTGTMDEVRIYPFALTSAEVAQLYTITQK</sequence>
<keyword evidence="2" id="KW-1015">Disulfide bond</keyword>
<keyword evidence="6" id="KW-1185">Reference proteome</keyword>
<evidence type="ECO:0000259" key="3">
    <source>
        <dbReference type="SMART" id="SM00560"/>
    </source>
</evidence>
<dbReference type="Pfam" id="PF13385">
    <property type="entry name" value="Laminin_G_3"/>
    <property type="match status" value="1"/>
</dbReference>
<dbReference type="InterPro" id="IPR013320">
    <property type="entry name" value="ConA-like_dom_sf"/>
</dbReference>
<dbReference type="SUPFAM" id="SSF49899">
    <property type="entry name" value="Concanavalin A-like lectins/glucanases"/>
    <property type="match status" value="1"/>
</dbReference>
<dbReference type="Proteomes" id="UP000652720">
    <property type="component" value="Unassembled WGS sequence"/>
</dbReference>
<comment type="caution">
    <text evidence="4">The sequence shown here is derived from an EMBL/GenBank/DDBJ whole genome shotgun (WGS) entry which is preliminary data.</text>
</comment>
<dbReference type="InterPro" id="IPR006558">
    <property type="entry name" value="LamG-like"/>
</dbReference>
<dbReference type="EMBL" id="BMLZ01000016">
    <property type="protein sequence ID" value="GGP29834.1"/>
    <property type="molecule type" value="Genomic_DNA"/>
</dbReference>
<evidence type="ECO:0000256" key="2">
    <source>
        <dbReference type="ARBA" id="ARBA00023157"/>
    </source>
</evidence>
<dbReference type="SMART" id="SM00560">
    <property type="entry name" value="LamGL"/>
    <property type="match status" value="1"/>
</dbReference>
<evidence type="ECO:0000313" key="7">
    <source>
        <dbReference type="Proteomes" id="UP000652720"/>
    </source>
</evidence>
<keyword evidence="1" id="KW-0732">Signal</keyword>
<evidence type="ECO:0000313" key="6">
    <source>
        <dbReference type="Proteomes" id="UP000630135"/>
    </source>
</evidence>
<reference evidence="6" key="3">
    <citation type="journal article" date="2019" name="Int. J. Syst. Evol. Microbiol.">
        <title>The Global Catalogue of Microorganisms (GCM) 10K type strain sequencing project: providing services to taxonomists for standard genome sequencing and annotation.</title>
        <authorList>
            <consortium name="The Broad Institute Genomics Platform"/>
            <consortium name="The Broad Institute Genome Sequencing Center for Infectious Disease"/>
            <person name="Wu L."/>
            <person name="Ma J."/>
        </authorList>
    </citation>
    <scope>NUCLEOTIDE SEQUENCE [LARGE SCALE GENOMIC DNA]</scope>
    <source>
        <strain evidence="6">CGMCC 1.8884</strain>
    </source>
</reference>
<feature type="domain" description="LamG-like jellyroll fold" evidence="3">
    <location>
        <begin position="172"/>
        <end position="301"/>
    </location>
</feature>
<evidence type="ECO:0000313" key="5">
    <source>
        <dbReference type="EMBL" id="GGP29834.1"/>
    </source>
</evidence>
<gene>
    <name evidence="5" type="ORF">GCM10008021_14850</name>
    <name evidence="4" type="ORF">GCM10010914_05210</name>
</gene>
<organism evidence="4 7">
    <name type="scientific">Deinococcus wulumuqiensis</name>
    <dbReference type="NCBI Taxonomy" id="980427"/>
    <lineage>
        <taxon>Bacteria</taxon>
        <taxon>Thermotogati</taxon>
        <taxon>Deinococcota</taxon>
        <taxon>Deinococci</taxon>
        <taxon>Deinococcales</taxon>
        <taxon>Deinococcaceae</taxon>
        <taxon>Deinococcus</taxon>
    </lineage>
</organism>
<dbReference type="AlphaFoldDB" id="A0AAV4K5X9"/>
<proteinExistence type="predicted"/>
<evidence type="ECO:0000313" key="4">
    <source>
        <dbReference type="EMBL" id="GGI74163.1"/>
    </source>
</evidence>
<dbReference type="Proteomes" id="UP000630135">
    <property type="component" value="Unassembled WGS sequence"/>
</dbReference>